<proteinExistence type="predicted"/>
<protein>
    <recommendedName>
        <fullName evidence="1">DUF8040 domain-containing protein</fullName>
    </recommendedName>
</protein>
<name>A0AAD9ZQA9_9ROSI</name>
<evidence type="ECO:0000313" key="3">
    <source>
        <dbReference type="Proteomes" id="UP001281410"/>
    </source>
</evidence>
<comment type="caution">
    <text evidence="2">The sequence shown here is derived from an EMBL/GenBank/DDBJ whole genome shotgun (WGS) entry which is preliminary data.</text>
</comment>
<keyword evidence="3" id="KW-1185">Reference proteome</keyword>
<evidence type="ECO:0000313" key="2">
    <source>
        <dbReference type="EMBL" id="KAK3188730.1"/>
    </source>
</evidence>
<dbReference type="InterPro" id="IPR058353">
    <property type="entry name" value="DUF8040"/>
</dbReference>
<dbReference type="Pfam" id="PF26138">
    <property type="entry name" value="DUF8040"/>
    <property type="match status" value="1"/>
</dbReference>
<dbReference type="EMBL" id="JANJYJ010000009">
    <property type="protein sequence ID" value="KAK3188730.1"/>
    <property type="molecule type" value="Genomic_DNA"/>
</dbReference>
<sequence length="214" mass="25130">MNHNNQDDSLDSLSDIEDEKLELEALELTSTLRRVEYYQHFEKMPCYTEQSELLTCDRHVSVIEAVSMCFYILSHVAVIRVVVERFQRSKDTVYRQFKRVLKGLCGLAPRIIHQQTRGQQPPPPVIRRSPKFYLYFKATPIPIACCVLHNFIRSQARGDMMFMEYDNEDMLFDDEGEGRAIPNIDLTPSNVALMSNVRDEIVRKMWRDNSHNRR</sequence>
<dbReference type="AlphaFoldDB" id="A0AAD9ZQA9"/>
<gene>
    <name evidence="2" type="ORF">Dsin_028291</name>
</gene>
<reference evidence="2" key="1">
    <citation type="journal article" date="2023" name="Plant J.">
        <title>Genome sequences and population genomics provide insights into the demographic history, inbreeding, and mutation load of two 'living fossil' tree species of Dipteronia.</title>
        <authorList>
            <person name="Feng Y."/>
            <person name="Comes H.P."/>
            <person name="Chen J."/>
            <person name="Zhu S."/>
            <person name="Lu R."/>
            <person name="Zhang X."/>
            <person name="Li P."/>
            <person name="Qiu J."/>
            <person name="Olsen K.M."/>
            <person name="Qiu Y."/>
        </authorList>
    </citation>
    <scope>NUCLEOTIDE SEQUENCE</scope>
    <source>
        <strain evidence="2">NBL</strain>
    </source>
</reference>
<organism evidence="2 3">
    <name type="scientific">Dipteronia sinensis</name>
    <dbReference type="NCBI Taxonomy" id="43782"/>
    <lineage>
        <taxon>Eukaryota</taxon>
        <taxon>Viridiplantae</taxon>
        <taxon>Streptophyta</taxon>
        <taxon>Embryophyta</taxon>
        <taxon>Tracheophyta</taxon>
        <taxon>Spermatophyta</taxon>
        <taxon>Magnoliopsida</taxon>
        <taxon>eudicotyledons</taxon>
        <taxon>Gunneridae</taxon>
        <taxon>Pentapetalae</taxon>
        <taxon>rosids</taxon>
        <taxon>malvids</taxon>
        <taxon>Sapindales</taxon>
        <taxon>Sapindaceae</taxon>
        <taxon>Hippocastanoideae</taxon>
        <taxon>Acereae</taxon>
        <taxon>Dipteronia</taxon>
    </lineage>
</organism>
<dbReference type="Proteomes" id="UP001281410">
    <property type="component" value="Unassembled WGS sequence"/>
</dbReference>
<evidence type="ECO:0000259" key="1">
    <source>
        <dbReference type="Pfam" id="PF26138"/>
    </source>
</evidence>
<feature type="domain" description="DUF8040" evidence="1">
    <location>
        <begin position="39"/>
        <end position="105"/>
    </location>
</feature>
<accession>A0AAD9ZQA9</accession>